<evidence type="ECO:0000256" key="6">
    <source>
        <dbReference type="ARBA" id="ARBA00022723"/>
    </source>
</evidence>
<evidence type="ECO:0000256" key="11">
    <source>
        <dbReference type="ARBA" id="ARBA00023136"/>
    </source>
</evidence>
<comment type="subcellular location">
    <subcellularLocation>
        <location evidence="2">Membrane</location>
        <topology evidence="2">Single-pass membrane protein</topology>
    </subcellularLocation>
</comment>
<keyword evidence="9" id="KW-0408">Iron</keyword>
<dbReference type="AlphaFoldDB" id="A0A834WA06"/>
<dbReference type="EMBL" id="JAAIUW010000011">
    <property type="protein sequence ID" value="KAF7809389.1"/>
    <property type="molecule type" value="Genomic_DNA"/>
</dbReference>
<comment type="caution">
    <text evidence="12">The sequence shown here is derived from an EMBL/GenBank/DDBJ whole genome shotgun (WGS) entry which is preliminary data.</text>
</comment>
<comment type="similarity">
    <text evidence="3">Belongs to the cytochrome P450 family.</text>
</comment>
<sequence>MLPNSPNSSSLFLQTINHTYSHCLLQDLHHHLPPPTVAPYHAYFLHSNQCCSAVTQQISAPLSTIWSVVHRFDNPQAYKNFVKTCRVLVSDGDVSTLRQVHVISGLPIATSTKCLDILNDDRHVLNFNVVDEDHRLTNYCSVTTLHRGGRDRTMVVESYAVDVPPRNTKEDTCVFVDTIVRQTLLFEYSYNGSDLVFSTQADYWREIRKLCVIHLLGPKRVQSFRSIREDEVRRMIRKISSTKVVNLSEAMTCLTSSIICRVAFGKRFEDDGIKSSRLALDNAWAHYMEDYFDGCLGLQQRKKASDVKTEVSGLMDGSCRYLESRQTGFTSRYGITRVAFNIFATATASHIYTKKINTEQIIQPLQIQIPKILVFAKGFKYLPPSSAGSTLHQEIPGYIPQNSLVMLHRFKYSATDKKHEPFSYSFTLYSTPEETRVPRFYSTQFL</sequence>
<dbReference type="Gene3D" id="3.30.530.20">
    <property type="match status" value="1"/>
</dbReference>
<dbReference type="OrthoDB" id="4436220at2759"/>
<evidence type="ECO:0000256" key="10">
    <source>
        <dbReference type="ARBA" id="ARBA00023033"/>
    </source>
</evidence>
<comment type="cofactor">
    <cofactor evidence="1">
        <name>heme</name>
        <dbReference type="ChEBI" id="CHEBI:30413"/>
    </cofactor>
</comment>
<evidence type="ECO:0000256" key="5">
    <source>
        <dbReference type="ARBA" id="ARBA00022692"/>
    </source>
</evidence>
<organism evidence="12 13">
    <name type="scientific">Senna tora</name>
    <dbReference type="NCBI Taxonomy" id="362788"/>
    <lineage>
        <taxon>Eukaryota</taxon>
        <taxon>Viridiplantae</taxon>
        <taxon>Streptophyta</taxon>
        <taxon>Embryophyta</taxon>
        <taxon>Tracheophyta</taxon>
        <taxon>Spermatophyta</taxon>
        <taxon>Magnoliopsida</taxon>
        <taxon>eudicotyledons</taxon>
        <taxon>Gunneridae</taxon>
        <taxon>Pentapetalae</taxon>
        <taxon>rosids</taxon>
        <taxon>fabids</taxon>
        <taxon>Fabales</taxon>
        <taxon>Fabaceae</taxon>
        <taxon>Caesalpinioideae</taxon>
        <taxon>Cassia clade</taxon>
        <taxon>Senna</taxon>
    </lineage>
</organism>
<keyword evidence="7" id="KW-1133">Transmembrane helix</keyword>
<evidence type="ECO:0000256" key="2">
    <source>
        <dbReference type="ARBA" id="ARBA00004167"/>
    </source>
</evidence>
<keyword evidence="12" id="KW-0675">Receptor</keyword>
<evidence type="ECO:0000313" key="12">
    <source>
        <dbReference type="EMBL" id="KAF7809389.1"/>
    </source>
</evidence>
<dbReference type="PANTHER" id="PTHR47955">
    <property type="entry name" value="CYTOCHROME P450 FAMILY 71 PROTEIN"/>
    <property type="match status" value="1"/>
</dbReference>
<evidence type="ECO:0000313" key="13">
    <source>
        <dbReference type="Proteomes" id="UP000634136"/>
    </source>
</evidence>
<proteinExistence type="inferred from homology"/>
<evidence type="ECO:0000256" key="1">
    <source>
        <dbReference type="ARBA" id="ARBA00001971"/>
    </source>
</evidence>
<dbReference type="SUPFAM" id="SSF55961">
    <property type="entry name" value="Bet v1-like"/>
    <property type="match status" value="1"/>
</dbReference>
<dbReference type="InterPro" id="IPR019587">
    <property type="entry name" value="Polyketide_cyclase/dehydratase"/>
</dbReference>
<dbReference type="GO" id="GO:0020037">
    <property type="term" value="F:heme binding"/>
    <property type="evidence" value="ECO:0007669"/>
    <property type="project" value="InterPro"/>
</dbReference>
<dbReference type="GO" id="GO:0004864">
    <property type="term" value="F:protein phosphatase inhibitor activity"/>
    <property type="evidence" value="ECO:0007669"/>
    <property type="project" value="UniProtKB-ARBA"/>
</dbReference>
<name>A0A834WA06_9FABA</name>
<evidence type="ECO:0000256" key="4">
    <source>
        <dbReference type="ARBA" id="ARBA00022617"/>
    </source>
</evidence>
<keyword evidence="5" id="KW-0812">Transmembrane</keyword>
<dbReference type="GO" id="GO:0016705">
    <property type="term" value="F:oxidoreductase activity, acting on paired donors, with incorporation or reduction of molecular oxygen"/>
    <property type="evidence" value="ECO:0007669"/>
    <property type="project" value="InterPro"/>
</dbReference>
<reference evidence="12" key="1">
    <citation type="submission" date="2020-09" db="EMBL/GenBank/DDBJ databases">
        <title>Genome-Enabled Discovery of Anthraquinone Biosynthesis in Senna tora.</title>
        <authorList>
            <person name="Kang S.-H."/>
            <person name="Pandey R.P."/>
            <person name="Lee C.-M."/>
            <person name="Sim J.-S."/>
            <person name="Jeong J.-T."/>
            <person name="Choi B.-S."/>
            <person name="Jung M."/>
            <person name="Ginzburg D."/>
            <person name="Zhao K."/>
            <person name="Won S.Y."/>
            <person name="Oh T.-J."/>
            <person name="Yu Y."/>
            <person name="Kim N.-H."/>
            <person name="Lee O.R."/>
            <person name="Lee T.-H."/>
            <person name="Bashyal P."/>
            <person name="Kim T.-S."/>
            <person name="Lee W.-H."/>
            <person name="Kawkins C."/>
            <person name="Kim C.-K."/>
            <person name="Kim J.S."/>
            <person name="Ahn B.O."/>
            <person name="Rhee S.Y."/>
            <person name="Sohng J.K."/>
        </authorList>
    </citation>
    <scope>NUCLEOTIDE SEQUENCE</scope>
    <source>
        <tissue evidence="12">Leaf</tissue>
    </source>
</reference>
<dbReference type="GO" id="GO:0004497">
    <property type="term" value="F:monooxygenase activity"/>
    <property type="evidence" value="ECO:0007669"/>
    <property type="project" value="UniProtKB-KW"/>
</dbReference>
<protein>
    <submittedName>
        <fullName evidence="12">Abscisic acid receptor PYL4-like</fullName>
    </submittedName>
</protein>
<gene>
    <name evidence="12" type="ORF">G2W53_036132</name>
</gene>
<evidence type="ECO:0000256" key="7">
    <source>
        <dbReference type="ARBA" id="ARBA00022989"/>
    </source>
</evidence>
<dbReference type="Gene3D" id="1.10.630.10">
    <property type="entry name" value="Cytochrome P450"/>
    <property type="match status" value="1"/>
</dbReference>
<dbReference type="InterPro" id="IPR036396">
    <property type="entry name" value="Cyt_P450_sf"/>
</dbReference>
<keyword evidence="8" id="KW-0560">Oxidoreductase</keyword>
<dbReference type="GO" id="GO:0016020">
    <property type="term" value="C:membrane"/>
    <property type="evidence" value="ECO:0007669"/>
    <property type="project" value="UniProtKB-SubCell"/>
</dbReference>
<keyword evidence="10" id="KW-0503">Monooxygenase</keyword>
<keyword evidence="4" id="KW-0349">Heme</keyword>
<evidence type="ECO:0000256" key="3">
    <source>
        <dbReference type="ARBA" id="ARBA00010617"/>
    </source>
</evidence>
<dbReference type="InterPro" id="IPR023393">
    <property type="entry name" value="START-like_dom_sf"/>
</dbReference>
<dbReference type="Pfam" id="PF10604">
    <property type="entry name" value="Polyketide_cyc2"/>
    <property type="match status" value="1"/>
</dbReference>
<keyword evidence="11" id="KW-0472">Membrane</keyword>
<dbReference type="PANTHER" id="PTHR47955:SF22">
    <property type="entry name" value="CYTOCHROME P450 83B1-LIKE"/>
    <property type="match status" value="1"/>
</dbReference>
<dbReference type="GO" id="GO:0005506">
    <property type="term" value="F:iron ion binding"/>
    <property type="evidence" value="ECO:0007669"/>
    <property type="project" value="InterPro"/>
</dbReference>
<dbReference type="Proteomes" id="UP000634136">
    <property type="component" value="Unassembled WGS sequence"/>
</dbReference>
<keyword evidence="6" id="KW-0479">Metal-binding</keyword>
<dbReference type="SUPFAM" id="SSF48264">
    <property type="entry name" value="Cytochrome P450"/>
    <property type="match status" value="1"/>
</dbReference>
<evidence type="ECO:0000256" key="8">
    <source>
        <dbReference type="ARBA" id="ARBA00023002"/>
    </source>
</evidence>
<evidence type="ECO:0000256" key="9">
    <source>
        <dbReference type="ARBA" id="ARBA00023004"/>
    </source>
</evidence>
<keyword evidence="13" id="KW-1185">Reference proteome</keyword>
<accession>A0A834WA06</accession>
<dbReference type="CDD" id="cd07821">
    <property type="entry name" value="PYR_PYL_RCAR_like"/>
    <property type="match status" value="1"/>
</dbReference>